<gene>
    <name evidence="2" type="ORF">Sste5346_008907</name>
</gene>
<comment type="caution">
    <text evidence="2">The sequence shown here is derived from an EMBL/GenBank/DDBJ whole genome shotgun (WGS) entry which is preliminary data.</text>
</comment>
<feature type="region of interest" description="Disordered" evidence="1">
    <location>
        <begin position="134"/>
        <end position="156"/>
    </location>
</feature>
<feature type="compositionally biased region" description="Basic and acidic residues" evidence="1">
    <location>
        <begin position="106"/>
        <end position="115"/>
    </location>
</feature>
<proteinExistence type="predicted"/>
<feature type="compositionally biased region" description="Polar residues" evidence="1">
    <location>
        <begin position="139"/>
        <end position="156"/>
    </location>
</feature>
<accession>A0ABR3YNG5</accession>
<feature type="compositionally biased region" description="Basic residues" evidence="1">
    <location>
        <begin position="341"/>
        <end position="357"/>
    </location>
</feature>
<protein>
    <submittedName>
        <fullName evidence="2">Uncharacterized protein</fullName>
    </submittedName>
</protein>
<feature type="compositionally biased region" description="Basic residues" evidence="1">
    <location>
        <begin position="302"/>
        <end position="314"/>
    </location>
</feature>
<keyword evidence="3" id="KW-1185">Reference proteome</keyword>
<feature type="compositionally biased region" description="Acidic residues" evidence="1">
    <location>
        <begin position="368"/>
        <end position="382"/>
    </location>
</feature>
<evidence type="ECO:0000313" key="2">
    <source>
        <dbReference type="EMBL" id="KAL1889423.1"/>
    </source>
</evidence>
<feature type="compositionally biased region" description="Basic and acidic residues" evidence="1">
    <location>
        <begin position="11"/>
        <end position="21"/>
    </location>
</feature>
<feature type="region of interest" description="Disordered" evidence="1">
    <location>
        <begin position="58"/>
        <end position="120"/>
    </location>
</feature>
<reference evidence="2 3" key="1">
    <citation type="journal article" date="2024" name="IMA Fungus">
        <title>IMA Genome - F19 : A genome assembly and annotation guide to empower mycologists, including annotated draft genome sequences of Ceratocystis pirilliformis, Diaporthe australafricana, Fusarium ophioides, Paecilomyces lecythidis, and Sporothrix stenoceras.</title>
        <authorList>
            <person name="Aylward J."/>
            <person name="Wilson A.M."/>
            <person name="Visagie C.M."/>
            <person name="Spraker J."/>
            <person name="Barnes I."/>
            <person name="Buitendag C."/>
            <person name="Ceriani C."/>
            <person name="Del Mar Angel L."/>
            <person name="du Plessis D."/>
            <person name="Fuchs T."/>
            <person name="Gasser K."/>
            <person name="Kramer D."/>
            <person name="Li W."/>
            <person name="Munsamy K."/>
            <person name="Piso A."/>
            <person name="Price J.L."/>
            <person name="Sonnekus B."/>
            <person name="Thomas C."/>
            <person name="van der Nest A."/>
            <person name="van Dijk A."/>
            <person name="van Heerden A."/>
            <person name="van Vuuren N."/>
            <person name="Yilmaz N."/>
            <person name="Duong T.A."/>
            <person name="van der Merwe N.A."/>
            <person name="Wingfield M.J."/>
            <person name="Wingfield B.D."/>
        </authorList>
    </citation>
    <scope>NUCLEOTIDE SEQUENCE [LARGE SCALE GENOMIC DNA]</scope>
    <source>
        <strain evidence="2 3">CMW 5346</strain>
    </source>
</reference>
<dbReference type="EMBL" id="JAWCUI010000074">
    <property type="protein sequence ID" value="KAL1889423.1"/>
    <property type="molecule type" value="Genomic_DNA"/>
</dbReference>
<evidence type="ECO:0000313" key="3">
    <source>
        <dbReference type="Proteomes" id="UP001583186"/>
    </source>
</evidence>
<feature type="region of interest" description="Disordered" evidence="1">
    <location>
        <begin position="1"/>
        <end position="37"/>
    </location>
</feature>
<evidence type="ECO:0000256" key="1">
    <source>
        <dbReference type="SAM" id="MobiDB-lite"/>
    </source>
</evidence>
<dbReference type="InterPro" id="IPR018555">
    <property type="entry name" value="C630.06c-like"/>
</dbReference>
<dbReference type="Pfam" id="PF09428">
    <property type="entry name" value="DUF2011"/>
    <property type="match status" value="1"/>
</dbReference>
<dbReference type="Proteomes" id="UP001583186">
    <property type="component" value="Unassembled WGS sequence"/>
</dbReference>
<name>A0ABR3YNG5_9PEZI</name>
<feature type="compositionally biased region" description="Basic and acidic residues" evidence="1">
    <location>
        <begin position="77"/>
        <end position="90"/>
    </location>
</feature>
<feature type="compositionally biased region" description="Basic and acidic residues" evidence="1">
    <location>
        <begin position="315"/>
        <end position="326"/>
    </location>
</feature>
<sequence>MASIMNHTRAVRREDLAREADDQTGGNPSRRRDDGFEYEEALAARAALDAYMKDTLGLQFDVPPPRSAPPKPAASVAEEKKSEKDNGNKDDESDESKDSSDDEAKDNESEYKDAKSQNTGGATEFAFRLFSGSGKAAATAQNTDDSSAPNSSTDTTAVPVPIVLLDDGDGSDLLGPGGILNSPRPLSFYLAGEPTPEVLEQYAQATVSGEDIVKASRETRAWGWEVPWRARTVLKASSKTAMRDLLANALSPDAAAALPENLPVAIASATNALPVWAASSQSPEPTNPLPLLRLPDDTLATKHSRPGKRRRIILRKREQERQEKAAKAAAQAQSKEEHLSEKKKRLNRIKKLRRREKKRAEKGAGGDEGGDGGDDSGDSGGD</sequence>
<organism evidence="2 3">
    <name type="scientific">Sporothrix stenoceras</name>
    <dbReference type="NCBI Taxonomy" id="5173"/>
    <lineage>
        <taxon>Eukaryota</taxon>
        <taxon>Fungi</taxon>
        <taxon>Dikarya</taxon>
        <taxon>Ascomycota</taxon>
        <taxon>Pezizomycotina</taxon>
        <taxon>Sordariomycetes</taxon>
        <taxon>Sordariomycetidae</taxon>
        <taxon>Ophiostomatales</taxon>
        <taxon>Ophiostomataceae</taxon>
        <taxon>Sporothrix</taxon>
    </lineage>
</organism>
<feature type="region of interest" description="Disordered" evidence="1">
    <location>
        <begin position="278"/>
        <end position="382"/>
    </location>
</feature>
<feature type="compositionally biased region" description="Acidic residues" evidence="1">
    <location>
        <begin position="91"/>
        <end position="105"/>
    </location>
</feature>
<feature type="compositionally biased region" description="Pro residues" evidence="1">
    <location>
        <begin position="62"/>
        <end position="72"/>
    </location>
</feature>